<dbReference type="SUPFAM" id="SSF82549">
    <property type="entry name" value="DAK1/DegV-like"/>
    <property type="match status" value="1"/>
</dbReference>
<feature type="region of interest" description="Disordered" evidence="5">
    <location>
        <begin position="326"/>
        <end position="355"/>
    </location>
</feature>
<dbReference type="FunFam" id="3.40.50.10440:FF:000001">
    <property type="entry name" value="Dihydroxyacetone kinase, DhaK subunit"/>
    <property type="match status" value="1"/>
</dbReference>
<dbReference type="Gene3D" id="1.25.40.340">
    <property type="match status" value="1"/>
</dbReference>
<organism evidence="8 9">
    <name type="scientific">Knoellia koreensis</name>
    <dbReference type="NCBI Taxonomy" id="2730921"/>
    <lineage>
        <taxon>Bacteria</taxon>
        <taxon>Bacillati</taxon>
        <taxon>Actinomycetota</taxon>
        <taxon>Actinomycetes</taxon>
        <taxon>Micrococcales</taxon>
        <taxon>Intrasporangiaceae</taxon>
        <taxon>Knoellia</taxon>
    </lineage>
</organism>
<gene>
    <name evidence="8" type="ORF">HJG52_16110</name>
</gene>
<evidence type="ECO:0000256" key="3">
    <source>
        <dbReference type="ARBA" id="ARBA00022777"/>
    </source>
</evidence>
<comment type="caution">
    <text evidence="8">The sequence shown here is derived from an EMBL/GenBank/DDBJ whole genome shotgun (WGS) entry which is preliminary data.</text>
</comment>
<evidence type="ECO:0000313" key="9">
    <source>
        <dbReference type="Proteomes" id="UP000588586"/>
    </source>
</evidence>
<dbReference type="GO" id="GO:0004371">
    <property type="term" value="F:glycerone kinase activity"/>
    <property type="evidence" value="ECO:0007669"/>
    <property type="project" value="InterPro"/>
</dbReference>
<proteinExistence type="predicted"/>
<evidence type="ECO:0000256" key="1">
    <source>
        <dbReference type="ARBA" id="ARBA00022679"/>
    </source>
</evidence>
<dbReference type="Pfam" id="PF02733">
    <property type="entry name" value="Dak1"/>
    <property type="match status" value="1"/>
</dbReference>
<dbReference type="Gene3D" id="3.40.50.10440">
    <property type="entry name" value="Dihydroxyacetone kinase, domain 1"/>
    <property type="match status" value="1"/>
</dbReference>
<dbReference type="GO" id="GO:0005524">
    <property type="term" value="F:ATP binding"/>
    <property type="evidence" value="ECO:0007669"/>
    <property type="project" value="UniProtKB-KW"/>
</dbReference>
<dbReference type="Pfam" id="PF02734">
    <property type="entry name" value="Dak2"/>
    <property type="match status" value="1"/>
</dbReference>
<dbReference type="PANTHER" id="PTHR28629:SF4">
    <property type="entry name" value="TRIOKINASE_FMN CYCLASE"/>
    <property type="match status" value="1"/>
</dbReference>
<keyword evidence="3 8" id="KW-0418">Kinase</keyword>
<evidence type="ECO:0000259" key="7">
    <source>
        <dbReference type="PROSITE" id="PS51481"/>
    </source>
</evidence>
<keyword evidence="4" id="KW-0067">ATP-binding</keyword>
<protein>
    <submittedName>
        <fullName evidence="8">Dihydroxyacetone kinase family protein</fullName>
    </submittedName>
</protein>
<keyword evidence="9" id="KW-1185">Reference proteome</keyword>
<name>A0A849HJB0_9MICO</name>
<dbReference type="SMART" id="SM01120">
    <property type="entry name" value="Dak2"/>
    <property type="match status" value="1"/>
</dbReference>
<keyword evidence="2" id="KW-0547">Nucleotide-binding</keyword>
<reference evidence="8 9" key="1">
    <citation type="submission" date="2020-04" db="EMBL/GenBank/DDBJ databases">
        <title>Knoellia sp. isolate from air conditioner.</title>
        <authorList>
            <person name="Chea S."/>
            <person name="Kim D.-U."/>
        </authorList>
    </citation>
    <scope>NUCLEOTIDE SEQUENCE [LARGE SCALE GENOMIC DNA]</scope>
    <source>
        <strain evidence="8 9">DB2414S</strain>
    </source>
</reference>
<dbReference type="GO" id="GO:0019563">
    <property type="term" value="P:glycerol catabolic process"/>
    <property type="evidence" value="ECO:0007669"/>
    <property type="project" value="TreeGrafter"/>
</dbReference>
<dbReference type="PROSITE" id="PS51480">
    <property type="entry name" value="DHAL"/>
    <property type="match status" value="1"/>
</dbReference>
<dbReference type="InterPro" id="IPR004006">
    <property type="entry name" value="DhaK_dom"/>
</dbReference>
<keyword evidence="1" id="KW-0808">Transferase</keyword>
<dbReference type="GO" id="GO:0005829">
    <property type="term" value="C:cytosol"/>
    <property type="evidence" value="ECO:0007669"/>
    <property type="project" value="TreeGrafter"/>
</dbReference>
<dbReference type="RefSeq" id="WP_171244652.1">
    <property type="nucleotide sequence ID" value="NZ_JABEPQ010000004.1"/>
</dbReference>
<dbReference type="EMBL" id="JABEPQ010000004">
    <property type="protein sequence ID" value="NNM47518.1"/>
    <property type="molecule type" value="Genomic_DNA"/>
</dbReference>
<dbReference type="PROSITE" id="PS51481">
    <property type="entry name" value="DHAK"/>
    <property type="match status" value="1"/>
</dbReference>
<dbReference type="InterPro" id="IPR004007">
    <property type="entry name" value="DhaL_dom"/>
</dbReference>
<sequence>MTFVHNAPDDFAREAVEGLAAAYPEHLVAVTGGAVRATSSPDGEVCVVLGGGSGHYPAFAGWVGRGFAHAAACGNTFASPPATHIANVARTAQQGGGVVLGFGNYAGDVLHFGQAAEILRAEGHDVRIVAVADDVASAPTDQASTRRGVAGDLVVFKCLAAAAAEGMGLDDVERVGRLADSRTRSFGVAFTGCTLPGAGEPLFTVATGRLGLGLGIHGEPGLGEGDLVTADELADLLLDRILVDFGPDRPGDRVAVLVNGLGSTTHEELFVLYRRLAAHLAEKGLTPVGPEVGELVTSLDMAGVSLTLTVLDDELERLWLAPADTPAFRRGSPAQAPRREVREDSGAAVASGHGSPESRYAAQQLVVALAAVRDAIGREAGRLGDIDAVAGDGDHGIGMSRGTAAAADRATGAVESGTGLGGALSAAGLGWSEAAGGTSGALWGGALAAAAASLGDERAPGPQELVAAVEAAVAALARLGGARVGDKTMLDAARPFADTLADRVAAGDTAAEALAAAVAAAGRAADATADLVARLGRAKTHGDHSLGTPDAGAVSFALVAATAARAWPTTTNTVTPQAVAQESTS</sequence>
<dbReference type="SUPFAM" id="SSF101473">
    <property type="entry name" value="DhaL-like"/>
    <property type="match status" value="1"/>
</dbReference>
<dbReference type="Gene3D" id="3.30.1180.20">
    <property type="entry name" value="Dihydroxyacetone kinase, domain 2"/>
    <property type="match status" value="1"/>
</dbReference>
<dbReference type="PANTHER" id="PTHR28629">
    <property type="entry name" value="TRIOKINASE/FMN CYCLASE"/>
    <property type="match status" value="1"/>
</dbReference>
<evidence type="ECO:0000313" key="8">
    <source>
        <dbReference type="EMBL" id="NNM47518.1"/>
    </source>
</evidence>
<evidence type="ECO:0000256" key="5">
    <source>
        <dbReference type="SAM" id="MobiDB-lite"/>
    </source>
</evidence>
<accession>A0A849HJB0</accession>
<evidence type="ECO:0000256" key="4">
    <source>
        <dbReference type="ARBA" id="ARBA00022840"/>
    </source>
</evidence>
<dbReference type="NCBIfam" id="NF011049">
    <property type="entry name" value="PRK14479.1"/>
    <property type="match status" value="1"/>
</dbReference>
<evidence type="ECO:0000259" key="6">
    <source>
        <dbReference type="PROSITE" id="PS51480"/>
    </source>
</evidence>
<dbReference type="FunFam" id="1.25.40.340:FF:000002">
    <property type="entry name" value="Dihydroxyacetone kinase, L subunit"/>
    <property type="match status" value="1"/>
</dbReference>
<feature type="domain" description="DhaL" evidence="6">
    <location>
        <begin position="363"/>
        <end position="565"/>
    </location>
</feature>
<dbReference type="Proteomes" id="UP000588586">
    <property type="component" value="Unassembled WGS sequence"/>
</dbReference>
<dbReference type="InterPro" id="IPR036117">
    <property type="entry name" value="DhaL_dom_sf"/>
</dbReference>
<dbReference type="InterPro" id="IPR050861">
    <property type="entry name" value="Dihydroxyacetone_Kinase"/>
</dbReference>
<evidence type="ECO:0000256" key="2">
    <source>
        <dbReference type="ARBA" id="ARBA00022741"/>
    </source>
</evidence>
<feature type="domain" description="DhaK" evidence="7">
    <location>
        <begin position="7"/>
        <end position="328"/>
    </location>
</feature>
<dbReference type="AlphaFoldDB" id="A0A849HJB0"/>